<dbReference type="KEGG" id="sarm:DVA86_21695"/>
<protein>
    <submittedName>
        <fullName evidence="2">Uncharacterized protein</fullName>
    </submittedName>
</protein>
<accession>A0A345XTA4</accession>
<evidence type="ECO:0000313" key="2">
    <source>
        <dbReference type="EMBL" id="AXK34870.1"/>
    </source>
</evidence>
<feature type="compositionally biased region" description="Low complexity" evidence="1">
    <location>
        <begin position="7"/>
        <end position="21"/>
    </location>
</feature>
<dbReference type="EMBL" id="CP031320">
    <property type="protein sequence ID" value="AXK34870.1"/>
    <property type="molecule type" value="Genomic_DNA"/>
</dbReference>
<dbReference type="Proteomes" id="UP000254425">
    <property type="component" value="Chromosome"/>
</dbReference>
<feature type="region of interest" description="Disordered" evidence="1">
    <location>
        <begin position="1"/>
        <end position="28"/>
    </location>
</feature>
<name>A0A345XTA4_9ACTN</name>
<keyword evidence="3" id="KW-1185">Reference proteome</keyword>
<sequence>MPLNSPETAETAETAESTESTGSRPRVSSTVAWDWPFGRTDAEDRRSALTSVIGRLVLDSATDVSAGERQVADLAKVADIVQLAAPHNPLEDLLRLARRAAAAAPLVLTAGWHEVNLYGAGRFAQSARTAGIRGVHLLGLNATSAAAGCWLTHARDAGISTVFTAGKGPGAAGAAAYSTAWVHFDVAAADLHNLQATARSLRRIAGRPVCAGITEPGPGECGDHVPALAAAVAATGTVDGVVVTVRPGPEAPSGTGGSAAEPRVCREPARESHASSTKL</sequence>
<feature type="compositionally biased region" description="Basic and acidic residues" evidence="1">
    <location>
        <begin position="263"/>
        <end position="273"/>
    </location>
</feature>
<evidence type="ECO:0000313" key="3">
    <source>
        <dbReference type="Proteomes" id="UP000254425"/>
    </source>
</evidence>
<evidence type="ECO:0000256" key="1">
    <source>
        <dbReference type="SAM" id="MobiDB-lite"/>
    </source>
</evidence>
<organism evidence="2 3">
    <name type="scientific">Streptomyces armeniacus</name>
    <dbReference type="NCBI Taxonomy" id="83291"/>
    <lineage>
        <taxon>Bacteria</taxon>
        <taxon>Bacillati</taxon>
        <taxon>Actinomycetota</taxon>
        <taxon>Actinomycetes</taxon>
        <taxon>Kitasatosporales</taxon>
        <taxon>Streptomycetaceae</taxon>
        <taxon>Streptomyces</taxon>
    </lineage>
</organism>
<dbReference type="AlphaFoldDB" id="A0A345XTA4"/>
<proteinExistence type="predicted"/>
<gene>
    <name evidence="2" type="ORF">DVA86_21695</name>
</gene>
<feature type="region of interest" description="Disordered" evidence="1">
    <location>
        <begin position="246"/>
        <end position="279"/>
    </location>
</feature>
<reference evidence="2 3" key="1">
    <citation type="submission" date="2018-07" db="EMBL/GenBank/DDBJ databases">
        <title>Draft genome of the type strain Streptomyces armeniacus ATCC 15676.</title>
        <authorList>
            <person name="Labana P."/>
            <person name="Gosse J.T."/>
            <person name="Boddy C.N."/>
        </authorList>
    </citation>
    <scope>NUCLEOTIDE SEQUENCE [LARGE SCALE GENOMIC DNA]</scope>
    <source>
        <strain evidence="2 3">ATCC 15676</strain>
    </source>
</reference>